<dbReference type="RefSeq" id="WP_079699990.1">
    <property type="nucleotide sequence ID" value="NZ_JADNAH010000035.1"/>
</dbReference>
<sequence>MNPSELAAAVAATAITIANNTPTEDLLLLGSVFVQLGETLETIAVQREYLSRKCGENMNKNETI</sequence>
<evidence type="ECO:0000259" key="1">
    <source>
        <dbReference type="Pfam" id="PF20564"/>
    </source>
</evidence>
<dbReference type="InterPro" id="IPR046665">
    <property type="entry name" value="DUF6774"/>
</dbReference>
<comment type="caution">
    <text evidence="2">The sequence shown here is derived from an EMBL/GenBank/DDBJ whole genome shotgun (WGS) entry which is preliminary data.</text>
</comment>
<gene>
    <name evidence="2" type="ORF">EDD78_107133</name>
</gene>
<dbReference type="OrthoDB" id="1734535at2"/>
<evidence type="ECO:0000313" key="3">
    <source>
        <dbReference type="Proteomes" id="UP000294682"/>
    </source>
</evidence>
<organism evidence="2 3">
    <name type="scientific">Harryflintia acetispora</name>
    <dbReference type="NCBI Taxonomy" id="1849041"/>
    <lineage>
        <taxon>Bacteria</taxon>
        <taxon>Bacillati</taxon>
        <taxon>Bacillota</taxon>
        <taxon>Clostridia</taxon>
        <taxon>Eubacteriales</taxon>
        <taxon>Oscillospiraceae</taxon>
        <taxon>Harryflintia</taxon>
    </lineage>
</organism>
<dbReference type="AlphaFoldDB" id="A0A9X8UIV1"/>
<evidence type="ECO:0000313" key="2">
    <source>
        <dbReference type="EMBL" id="TCL43030.1"/>
    </source>
</evidence>
<name>A0A9X8UIV1_9FIRM</name>
<dbReference type="EMBL" id="SLUK01000007">
    <property type="protein sequence ID" value="TCL43030.1"/>
    <property type="molecule type" value="Genomic_DNA"/>
</dbReference>
<reference evidence="2 3" key="1">
    <citation type="submission" date="2019-03" db="EMBL/GenBank/DDBJ databases">
        <title>Genomic Encyclopedia of Type Strains, Phase IV (KMG-IV): sequencing the most valuable type-strain genomes for metagenomic binning, comparative biology and taxonomic classification.</title>
        <authorList>
            <person name="Goeker M."/>
        </authorList>
    </citation>
    <scope>NUCLEOTIDE SEQUENCE [LARGE SCALE GENOMIC DNA]</scope>
    <source>
        <strain evidence="2 3">DSM 100433</strain>
    </source>
</reference>
<dbReference type="Pfam" id="PF20564">
    <property type="entry name" value="DUF6774"/>
    <property type="match status" value="1"/>
</dbReference>
<dbReference type="Proteomes" id="UP000294682">
    <property type="component" value="Unassembled WGS sequence"/>
</dbReference>
<protein>
    <recommendedName>
        <fullName evidence="1">DUF6774 domain-containing protein</fullName>
    </recommendedName>
</protein>
<feature type="domain" description="DUF6774" evidence="1">
    <location>
        <begin position="23"/>
        <end position="48"/>
    </location>
</feature>
<keyword evidence="3" id="KW-1185">Reference proteome</keyword>
<accession>A0A9X8UIV1</accession>
<proteinExistence type="predicted"/>